<comment type="subcellular location">
    <subcellularLocation>
        <location evidence="2">Cell membrane</location>
        <topology evidence="2">Multi-pass membrane protein</topology>
    </subcellularLocation>
</comment>
<proteinExistence type="predicted"/>
<evidence type="ECO:0000256" key="4">
    <source>
        <dbReference type="ARBA" id="ARBA00022475"/>
    </source>
</evidence>
<keyword evidence="5" id="KW-0597">Phosphoprotein</keyword>
<evidence type="ECO:0000256" key="3">
    <source>
        <dbReference type="ARBA" id="ARBA00012438"/>
    </source>
</evidence>
<gene>
    <name evidence="12" type="ORF">EM6_0814</name>
</gene>
<dbReference type="InterPro" id="IPR004358">
    <property type="entry name" value="Sig_transdc_His_kin-like_C"/>
</dbReference>
<organism evidence="12 13">
    <name type="scientific">Asticcacaulis excentricus</name>
    <dbReference type="NCBI Taxonomy" id="78587"/>
    <lineage>
        <taxon>Bacteria</taxon>
        <taxon>Pseudomonadati</taxon>
        <taxon>Pseudomonadota</taxon>
        <taxon>Alphaproteobacteria</taxon>
        <taxon>Caulobacterales</taxon>
        <taxon>Caulobacteraceae</taxon>
        <taxon>Asticcacaulis</taxon>
    </lineage>
</organism>
<dbReference type="PRINTS" id="PR00344">
    <property type="entry name" value="BCTRLSENSOR"/>
</dbReference>
<reference evidence="13" key="1">
    <citation type="journal article" date="2017" name="Biotechnol. Biofuels">
        <title>Evaluation of environmental bacterial communities as a factor affecting the growth of duckweed Lemna minor.</title>
        <authorList>
            <person name="Ishizawa H."/>
            <person name="Kuroda M."/>
            <person name="Morikawa M."/>
            <person name="Ike M."/>
        </authorList>
    </citation>
    <scope>NUCLEOTIDE SEQUENCE [LARGE SCALE GENOMIC DNA]</scope>
    <source>
        <strain evidence="13">M6</strain>
    </source>
</reference>
<evidence type="ECO:0000256" key="10">
    <source>
        <dbReference type="SAM" id="Phobius"/>
    </source>
</evidence>
<dbReference type="SUPFAM" id="SSF55874">
    <property type="entry name" value="ATPase domain of HSP90 chaperone/DNA topoisomerase II/histidine kinase"/>
    <property type="match status" value="1"/>
</dbReference>
<dbReference type="InterPro" id="IPR005467">
    <property type="entry name" value="His_kinase_dom"/>
</dbReference>
<feature type="transmembrane region" description="Helical" evidence="10">
    <location>
        <begin position="21"/>
        <end position="42"/>
    </location>
</feature>
<dbReference type="InterPro" id="IPR036890">
    <property type="entry name" value="HATPase_C_sf"/>
</dbReference>
<reference evidence="13" key="2">
    <citation type="journal article" date="2017" name="Plant Physiol. Biochem.">
        <title>Differential oxidative and antioxidative response of duckweed Lemna minor toward plant growth promoting/inhibiting bacteria.</title>
        <authorList>
            <person name="Ishizawa H."/>
            <person name="Kuroda M."/>
            <person name="Morikawa M."/>
            <person name="Ike M."/>
        </authorList>
    </citation>
    <scope>NUCLEOTIDE SEQUENCE [LARGE SCALE GENOMIC DNA]</scope>
    <source>
        <strain evidence="13">M6</strain>
    </source>
</reference>
<dbReference type="PROSITE" id="PS50109">
    <property type="entry name" value="HIS_KIN"/>
    <property type="match status" value="1"/>
</dbReference>
<evidence type="ECO:0000256" key="1">
    <source>
        <dbReference type="ARBA" id="ARBA00000085"/>
    </source>
</evidence>
<keyword evidence="10" id="KW-1133">Transmembrane helix</keyword>
<feature type="transmembrane region" description="Helical" evidence="10">
    <location>
        <begin position="125"/>
        <end position="142"/>
    </location>
</feature>
<evidence type="ECO:0000256" key="7">
    <source>
        <dbReference type="ARBA" id="ARBA00022741"/>
    </source>
</evidence>
<dbReference type="CDD" id="cd00075">
    <property type="entry name" value="HATPase"/>
    <property type="match status" value="1"/>
</dbReference>
<evidence type="ECO:0000256" key="2">
    <source>
        <dbReference type="ARBA" id="ARBA00004651"/>
    </source>
</evidence>
<keyword evidence="9" id="KW-0067">ATP-binding</keyword>
<dbReference type="InterPro" id="IPR003594">
    <property type="entry name" value="HATPase_dom"/>
</dbReference>
<feature type="transmembrane region" description="Helical" evidence="10">
    <location>
        <begin position="48"/>
        <end position="66"/>
    </location>
</feature>
<dbReference type="Gene3D" id="1.10.287.130">
    <property type="match status" value="1"/>
</dbReference>
<dbReference type="SMART" id="SM00387">
    <property type="entry name" value="HATPase_c"/>
    <property type="match status" value="1"/>
</dbReference>
<evidence type="ECO:0000256" key="6">
    <source>
        <dbReference type="ARBA" id="ARBA00022679"/>
    </source>
</evidence>
<dbReference type="Pfam" id="PF02518">
    <property type="entry name" value="HATPase_c"/>
    <property type="match status" value="1"/>
</dbReference>
<protein>
    <recommendedName>
        <fullName evidence="3">histidine kinase</fullName>
        <ecNumber evidence="3">2.7.13.3</ecNumber>
    </recommendedName>
</protein>
<dbReference type="EC" id="2.7.13.3" evidence="3"/>
<keyword evidence="10" id="KW-0812">Transmembrane</keyword>
<dbReference type="GO" id="GO:0005524">
    <property type="term" value="F:ATP binding"/>
    <property type="evidence" value="ECO:0007669"/>
    <property type="project" value="UniProtKB-KW"/>
</dbReference>
<name>A0A3G9G0S3_9CAUL</name>
<dbReference type="Gene3D" id="3.30.565.10">
    <property type="entry name" value="Histidine kinase-like ATPase, C-terminal domain"/>
    <property type="match status" value="1"/>
</dbReference>
<accession>A0A3G9G0S3</accession>
<dbReference type="CDD" id="cd00082">
    <property type="entry name" value="HisKA"/>
    <property type="match status" value="1"/>
</dbReference>
<dbReference type="SUPFAM" id="SSF47384">
    <property type="entry name" value="Homodimeric domain of signal transducing histidine kinase"/>
    <property type="match status" value="1"/>
</dbReference>
<evidence type="ECO:0000313" key="13">
    <source>
        <dbReference type="Proteomes" id="UP000278756"/>
    </source>
</evidence>
<dbReference type="InterPro" id="IPR036097">
    <property type="entry name" value="HisK_dim/P_sf"/>
</dbReference>
<keyword evidence="10" id="KW-0472">Membrane</keyword>
<keyword evidence="8 12" id="KW-0418">Kinase</keyword>
<keyword evidence="6 12" id="KW-0808">Transferase</keyword>
<comment type="catalytic activity">
    <reaction evidence="1">
        <text>ATP + protein L-histidine = ADP + protein N-phospho-L-histidine.</text>
        <dbReference type="EC" id="2.7.13.3"/>
    </reaction>
</comment>
<keyword evidence="4" id="KW-1003">Cell membrane</keyword>
<evidence type="ECO:0000259" key="11">
    <source>
        <dbReference type="PROSITE" id="PS50109"/>
    </source>
</evidence>
<keyword evidence="7" id="KW-0547">Nucleotide-binding</keyword>
<dbReference type="AlphaFoldDB" id="A0A3G9G0S3"/>
<evidence type="ECO:0000256" key="5">
    <source>
        <dbReference type="ARBA" id="ARBA00022553"/>
    </source>
</evidence>
<feature type="transmembrane region" description="Helical" evidence="10">
    <location>
        <begin position="103"/>
        <end position="120"/>
    </location>
</feature>
<feature type="transmembrane region" description="Helical" evidence="10">
    <location>
        <begin position="162"/>
        <end position="182"/>
    </location>
</feature>
<dbReference type="PANTHER" id="PTHR44936:SF10">
    <property type="entry name" value="SENSOR PROTEIN RSTB"/>
    <property type="match status" value="1"/>
</dbReference>
<sequence length="443" mass="48411">MAHHSQDIEQETLRKNLLQLIHLRGMAFYGQLATILTVYYGFNLVIRIGEMLWVTAALVAFNLWALYRYKSKARISDFELFAGLMVDVVAFTAQLYLSGGTSNPFILLYLLPVIIGSVLLKPLYAWSIAASTLVFYAGLSFFRQSYPAAHEHHGGTSAGFDMHVHGMMIAYAMAACLVVFFVSRITANLRARDQELAQLQQQSAENVQIVRMGLLSAGAAHELGTPLTTLSVILKDWHDLSVPRKRAEQLADIQTMQTQLERCKAIITGILSASGSARGEGAMATSLRGFLEQTLGDWQNQNPDVILDAYLDVPDVSVAADRVMSQTLTHLLDNAVEAAGRDKTVVFMARVEADTLILAVDDEGPGFHPDILSRIGEPYLSTKDEAGRSGRGLGLFLGHNTLRSLGGQLIASNRASTDGKGPGARVELRLPLGAILLQDERDL</sequence>
<dbReference type="Proteomes" id="UP000278756">
    <property type="component" value="Chromosome 1"/>
</dbReference>
<dbReference type="InterPro" id="IPR050980">
    <property type="entry name" value="2C_sensor_his_kinase"/>
</dbReference>
<feature type="domain" description="Histidine kinase" evidence="11">
    <location>
        <begin position="218"/>
        <end position="434"/>
    </location>
</feature>
<dbReference type="Pfam" id="PF25323">
    <property type="entry name" value="6TM_PilS"/>
    <property type="match status" value="1"/>
</dbReference>
<evidence type="ECO:0000256" key="9">
    <source>
        <dbReference type="ARBA" id="ARBA00022840"/>
    </source>
</evidence>
<dbReference type="GO" id="GO:0000155">
    <property type="term" value="F:phosphorelay sensor kinase activity"/>
    <property type="evidence" value="ECO:0007669"/>
    <property type="project" value="InterPro"/>
</dbReference>
<dbReference type="InterPro" id="IPR003661">
    <property type="entry name" value="HisK_dim/P_dom"/>
</dbReference>
<evidence type="ECO:0000256" key="8">
    <source>
        <dbReference type="ARBA" id="ARBA00022777"/>
    </source>
</evidence>
<dbReference type="GO" id="GO:0005886">
    <property type="term" value="C:plasma membrane"/>
    <property type="evidence" value="ECO:0007669"/>
    <property type="project" value="UniProtKB-SubCell"/>
</dbReference>
<evidence type="ECO:0000313" key="12">
    <source>
        <dbReference type="EMBL" id="BBF80236.1"/>
    </source>
</evidence>
<dbReference type="EMBL" id="AP018827">
    <property type="protein sequence ID" value="BBF80236.1"/>
    <property type="molecule type" value="Genomic_DNA"/>
</dbReference>
<feature type="transmembrane region" description="Helical" evidence="10">
    <location>
        <begin position="78"/>
        <end position="97"/>
    </location>
</feature>
<dbReference type="PANTHER" id="PTHR44936">
    <property type="entry name" value="SENSOR PROTEIN CREC"/>
    <property type="match status" value="1"/>
</dbReference>